<evidence type="ECO:0000313" key="1">
    <source>
        <dbReference type="EMBL" id="SOD36306.1"/>
    </source>
</evidence>
<keyword evidence="2" id="KW-1185">Reference proteome</keyword>
<dbReference type="Proteomes" id="UP000219271">
    <property type="component" value="Unassembled WGS sequence"/>
</dbReference>
<dbReference type="CDD" id="cd14742">
    <property type="entry name" value="PAAR_RHS"/>
    <property type="match status" value="1"/>
</dbReference>
<accession>A0A286BQ82</accession>
<evidence type="ECO:0000313" key="2">
    <source>
        <dbReference type="Proteomes" id="UP000219271"/>
    </source>
</evidence>
<dbReference type="RefSeq" id="WP_097094628.1">
    <property type="nucleotide sequence ID" value="NZ_OCMY01000001.1"/>
</dbReference>
<dbReference type="Pfam" id="PF05488">
    <property type="entry name" value="PAAR_motif"/>
    <property type="match status" value="1"/>
</dbReference>
<dbReference type="Gene3D" id="2.60.200.60">
    <property type="match status" value="1"/>
</dbReference>
<sequence length="87" mass="8246">MKPAARISDSISHGGSIISGSGNVMINSLPAAAVGISNAVCSIDGSTVVASGSGTVFINNQPAARISDSTACGATIVSGSGNVLIGG</sequence>
<protein>
    <submittedName>
        <fullName evidence="1">Zn-binding Pro-Ala-Ala-Arg (PAAR) domain-containing protein, incolved in TypeVI secretion</fullName>
    </submittedName>
</protein>
<proteinExistence type="predicted"/>
<organism evidence="1 2">
    <name type="scientific">Candidatus Pantoea floridensis</name>
    <dbReference type="NCBI Taxonomy" id="1938870"/>
    <lineage>
        <taxon>Bacteria</taxon>
        <taxon>Pseudomonadati</taxon>
        <taxon>Pseudomonadota</taxon>
        <taxon>Gammaproteobacteria</taxon>
        <taxon>Enterobacterales</taxon>
        <taxon>Erwiniaceae</taxon>
        <taxon>Pantoea</taxon>
    </lineage>
</organism>
<gene>
    <name evidence="1" type="ORF">SAMN06273570_0721</name>
</gene>
<dbReference type="EMBL" id="OCMY01000001">
    <property type="protein sequence ID" value="SOD36306.1"/>
    <property type="molecule type" value="Genomic_DNA"/>
</dbReference>
<dbReference type="OrthoDB" id="6860016at2"/>
<name>A0A286BQ82_9GAMM</name>
<dbReference type="InterPro" id="IPR008727">
    <property type="entry name" value="PAAR_motif"/>
</dbReference>
<reference evidence="2" key="1">
    <citation type="submission" date="2017-09" db="EMBL/GenBank/DDBJ databases">
        <authorList>
            <person name="Varghese N."/>
            <person name="Submissions S."/>
        </authorList>
    </citation>
    <scope>NUCLEOTIDE SEQUENCE [LARGE SCALE GENOMIC DNA]</scope>
    <source>
        <strain evidence="2">JKS000234</strain>
    </source>
</reference>
<dbReference type="AlphaFoldDB" id="A0A286BQ82"/>